<organism evidence="1 2">
    <name type="scientific">Corynebacterium mycetoides</name>
    <dbReference type="NCBI Taxonomy" id="38302"/>
    <lineage>
        <taxon>Bacteria</taxon>
        <taxon>Bacillati</taxon>
        <taxon>Actinomycetota</taxon>
        <taxon>Actinomycetes</taxon>
        <taxon>Mycobacteriales</taxon>
        <taxon>Corynebacteriaceae</taxon>
        <taxon>Corynebacterium</taxon>
    </lineage>
</organism>
<dbReference type="AlphaFoldDB" id="A0A1G9PAV2"/>
<dbReference type="Proteomes" id="UP000199350">
    <property type="component" value="Chromosome I"/>
</dbReference>
<dbReference type="GO" id="GO:0003824">
    <property type="term" value="F:catalytic activity"/>
    <property type="evidence" value="ECO:0007669"/>
    <property type="project" value="InterPro"/>
</dbReference>
<name>A0A1G9PAV2_9CORY</name>
<dbReference type="OrthoDB" id="3078554at2"/>
<keyword evidence="2" id="KW-1185">Reference proteome</keyword>
<reference evidence="2" key="1">
    <citation type="submission" date="2016-10" db="EMBL/GenBank/DDBJ databases">
        <authorList>
            <person name="Varghese N."/>
            <person name="Submissions S."/>
        </authorList>
    </citation>
    <scope>NUCLEOTIDE SEQUENCE [LARGE SCALE GENOMIC DNA]</scope>
    <source>
        <strain evidence="2">DSM 20632</strain>
    </source>
</reference>
<evidence type="ECO:0008006" key="3">
    <source>
        <dbReference type="Google" id="ProtNLM"/>
    </source>
</evidence>
<protein>
    <recommendedName>
        <fullName evidence="3">Endonuclease III</fullName>
    </recommendedName>
</protein>
<dbReference type="InterPro" id="IPR011257">
    <property type="entry name" value="DNA_glycosylase"/>
</dbReference>
<dbReference type="SUPFAM" id="SSF48150">
    <property type="entry name" value="DNA-glycosylase"/>
    <property type="match status" value="1"/>
</dbReference>
<dbReference type="EMBL" id="LT629700">
    <property type="protein sequence ID" value="SDL95936.1"/>
    <property type="molecule type" value="Genomic_DNA"/>
</dbReference>
<proteinExistence type="predicted"/>
<sequence>MEDDVTLTFAEEAGIELDNAAGPLFQLLTLCMLQAKPITSSVAVAAARGLFAAGLTSPRAMVDTPSSTFIQVFGRAGYARYDVSTTARLKAMSEQLMRDYDGDLRALRAGAPSSLQLFDGVGPACARMFAREAQGVWPELAPVFDAKALQGARILGLPEDPRELAAVSDDLPRFAARLVRAALKR</sequence>
<dbReference type="STRING" id="38302.SAMN04488535_1382"/>
<evidence type="ECO:0000313" key="1">
    <source>
        <dbReference type="EMBL" id="SDL95936.1"/>
    </source>
</evidence>
<dbReference type="Gene3D" id="1.10.340.30">
    <property type="entry name" value="Hypothetical protein, domain 2"/>
    <property type="match status" value="1"/>
</dbReference>
<evidence type="ECO:0000313" key="2">
    <source>
        <dbReference type="Proteomes" id="UP000199350"/>
    </source>
</evidence>
<accession>A0A1G9PAV2</accession>
<gene>
    <name evidence="1" type="ORF">SAMN04488535_1382</name>
</gene>
<dbReference type="GO" id="GO:0006281">
    <property type="term" value="P:DNA repair"/>
    <property type="evidence" value="ECO:0007669"/>
    <property type="project" value="InterPro"/>
</dbReference>